<sequence>MNWLTPKAQARSAGDKGWGSFAIEPISKGETVGSFGGWSVPRSVLATLELERQHRAIQVDDDQYLVSKEAREPGDCFNHSCEPSCGLMGATVLKARRDIAVGEELTFDYATCDDSDYDEFTCGCGTPECRGTVTGKDWQLPALHKKYDGEFSPYLARRIANEF</sequence>
<dbReference type="InterPro" id="IPR046341">
    <property type="entry name" value="SET_dom_sf"/>
</dbReference>
<proteinExistence type="predicted"/>
<dbReference type="AlphaFoldDB" id="A0A094SRJ5"/>
<evidence type="ECO:0000259" key="4">
    <source>
        <dbReference type="PROSITE" id="PS50868"/>
    </source>
</evidence>
<keyword evidence="2" id="KW-0949">S-adenosyl-L-methionine</keyword>
<dbReference type="PANTHER" id="PTHR12350:SF19">
    <property type="entry name" value="SET DOMAIN-CONTAINING PROTEIN"/>
    <property type="match status" value="1"/>
</dbReference>
<reference evidence="5" key="2">
    <citation type="submission" date="2020-05" db="EMBL/GenBank/DDBJ databases">
        <authorList>
            <person name="Chiriac C."/>
            <person name="Salcher M."/>
            <person name="Ghai R."/>
            <person name="Kavagutti S V."/>
        </authorList>
    </citation>
    <scope>NUCLEOTIDE SEQUENCE</scope>
</reference>
<evidence type="ECO:0000313" key="6">
    <source>
        <dbReference type="EMBL" id="KGA21373.1"/>
    </source>
</evidence>
<evidence type="ECO:0000313" key="5">
    <source>
        <dbReference type="EMBL" id="CAB4656467.1"/>
    </source>
</evidence>
<accession>A0A094SRJ5</accession>
<keyword evidence="1" id="KW-0808">Transferase</keyword>
<dbReference type="InterPro" id="IPR003616">
    <property type="entry name" value="Post-SET_dom"/>
</dbReference>
<feature type="domain" description="SET" evidence="3">
    <location>
        <begin position="5"/>
        <end position="110"/>
    </location>
</feature>
<dbReference type="Pfam" id="PF00856">
    <property type="entry name" value="SET"/>
    <property type="match status" value="1"/>
</dbReference>
<evidence type="ECO:0000259" key="3">
    <source>
        <dbReference type="PROSITE" id="PS50280"/>
    </source>
</evidence>
<dbReference type="GO" id="GO:0016740">
    <property type="term" value="F:transferase activity"/>
    <property type="evidence" value="ECO:0007669"/>
    <property type="project" value="UniProtKB-KW"/>
</dbReference>
<dbReference type="PROSITE" id="PS50280">
    <property type="entry name" value="SET"/>
    <property type="match status" value="1"/>
</dbReference>
<dbReference type="EMBL" id="CAEZWI010000099">
    <property type="protein sequence ID" value="CAB4656467.1"/>
    <property type="molecule type" value="Genomic_DNA"/>
</dbReference>
<dbReference type="SUPFAM" id="SSF82199">
    <property type="entry name" value="SET domain"/>
    <property type="match status" value="1"/>
</dbReference>
<dbReference type="InterPro" id="IPR053201">
    <property type="entry name" value="Flavunoidine_N-MTase"/>
</dbReference>
<dbReference type="PROSITE" id="PS50868">
    <property type="entry name" value="POST_SET"/>
    <property type="match status" value="1"/>
</dbReference>
<dbReference type="EMBL" id="JNSL01000008">
    <property type="protein sequence ID" value="KGA21373.1"/>
    <property type="molecule type" value="Genomic_DNA"/>
</dbReference>
<dbReference type="InterPro" id="IPR001214">
    <property type="entry name" value="SET_dom"/>
</dbReference>
<dbReference type="SMART" id="SM00317">
    <property type="entry name" value="SET"/>
    <property type="match status" value="1"/>
</dbReference>
<evidence type="ECO:0000256" key="1">
    <source>
        <dbReference type="ARBA" id="ARBA00022679"/>
    </source>
</evidence>
<reference evidence="6" key="1">
    <citation type="submission" date="2014-06" db="EMBL/GenBank/DDBJ databases">
        <title>Key roles for freshwater Actinobacteria revealed by deep metagenomic sequencing.</title>
        <authorList>
            <person name="Ghai R."/>
            <person name="Mizuno C.M."/>
            <person name="Picazo A."/>
            <person name="Camacho A."/>
            <person name="Rodriguez-Valera F."/>
        </authorList>
    </citation>
    <scope>NUCLEOTIDE SEQUENCE</scope>
</reference>
<organism evidence="6">
    <name type="scientific">freshwater metagenome</name>
    <dbReference type="NCBI Taxonomy" id="449393"/>
    <lineage>
        <taxon>unclassified sequences</taxon>
        <taxon>metagenomes</taxon>
        <taxon>ecological metagenomes</taxon>
    </lineage>
</organism>
<name>A0A094SRJ5_9ZZZZ</name>
<gene>
    <name evidence="6" type="ORF">GM51_2615</name>
    <name evidence="5" type="ORF">UFOPK2237_00806</name>
</gene>
<protein>
    <submittedName>
        <fullName evidence="5">Unannotated protein</fullName>
    </submittedName>
</protein>
<feature type="domain" description="Post-SET" evidence="4">
    <location>
        <begin position="118"/>
        <end position="134"/>
    </location>
</feature>
<dbReference type="PANTHER" id="PTHR12350">
    <property type="entry name" value="HISTONE-LYSINE N-METHYLTRANSFERASE-RELATED"/>
    <property type="match status" value="1"/>
</dbReference>
<evidence type="ECO:0000256" key="2">
    <source>
        <dbReference type="ARBA" id="ARBA00022691"/>
    </source>
</evidence>
<dbReference type="Gene3D" id="2.170.270.10">
    <property type="entry name" value="SET domain"/>
    <property type="match status" value="1"/>
</dbReference>